<comment type="caution">
    <text evidence="2">The sequence shown here is derived from an EMBL/GenBank/DDBJ whole genome shotgun (WGS) entry which is preliminary data.</text>
</comment>
<protein>
    <submittedName>
        <fullName evidence="2">Uncharacterized protein</fullName>
    </submittedName>
</protein>
<organism evidence="2 3">
    <name type="scientific">Wenjunlia tyrosinilytica</name>
    <dbReference type="NCBI Taxonomy" id="1544741"/>
    <lineage>
        <taxon>Bacteria</taxon>
        <taxon>Bacillati</taxon>
        <taxon>Actinomycetota</taxon>
        <taxon>Actinomycetes</taxon>
        <taxon>Kitasatosporales</taxon>
        <taxon>Streptomycetaceae</taxon>
        <taxon>Wenjunlia</taxon>
    </lineage>
</organism>
<reference evidence="2" key="1">
    <citation type="journal article" date="2014" name="Int. J. Syst. Evol. Microbiol.">
        <title>Complete genome sequence of Corynebacterium casei LMG S-19264T (=DSM 44701T), isolated from a smear-ripened cheese.</title>
        <authorList>
            <consortium name="US DOE Joint Genome Institute (JGI-PGF)"/>
            <person name="Walter F."/>
            <person name="Albersmeier A."/>
            <person name="Kalinowski J."/>
            <person name="Ruckert C."/>
        </authorList>
    </citation>
    <scope>NUCLEOTIDE SEQUENCE</scope>
    <source>
        <strain evidence="2">CGMCC 4.7201</strain>
    </source>
</reference>
<evidence type="ECO:0000256" key="1">
    <source>
        <dbReference type="SAM" id="MobiDB-lite"/>
    </source>
</evidence>
<dbReference type="InterPro" id="IPR023198">
    <property type="entry name" value="PGP-like_dom2"/>
</dbReference>
<evidence type="ECO:0000313" key="3">
    <source>
        <dbReference type="Proteomes" id="UP000641932"/>
    </source>
</evidence>
<dbReference type="InterPro" id="IPR036412">
    <property type="entry name" value="HAD-like_sf"/>
</dbReference>
<dbReference type="RefSeq" id="WP_189132712.1">
    <property type="nucleotide sequence ID" value="NZ_BMMS01000014.1"/>
</dbReference>
<keyword evidence="3" id="KW-1185">Reference proteome</keyword>
<accession>A0A917ZT77</accession>
<name>A0A917ZT77_9ACTN</name>
<dbReference type="Gene3D" id="1.10.150.240">
    <property type="entry name" value="Putative phosphatase, domain 2"/>
    <property type="match status" value="1"/>
</dbReference>
<dbReference type="EMBL" id="BMMS01000014">
    <property type="protein sequence ID" value="GGO90461.1"/>
    <property type="molecule type" value="Genomic_DNA"/>
</dbReference>
<reference evidence="2" key="2">
    <citation type="submission" date="2020-09" db="EMBL/GenBank/DDBJ databases">
        <authorList>
            <person name="Sun Q."/>
            <person name="Zhou Y."/>
        </authorList>
    </citation>
    <scope>NUCLEOTIDE SEQUENCE</scope>
    <source>
        <strain evidence="2">CGMCC 4.7201</strain>
    </source>
</reference>
<dbReference type="InterPro" id="IPR023214">
    <property type="entry name" value="HAD_sf"/>
</dbReference>
<proteinExistence type="predicted"/>
<evidence type="ECO:0000313" key="2">
    <source>
        <dbReference type="EMBL" id="GGO90461.1"/>
    </source>
</evidence>
<gene>
    <name evidence="2" type="ORF">GCM10012280_36070</name>
</gene>
<feature type="compositionally biased region" description="Polar residues" evidence="1">
    <location>
        <begin position="1"/>
        <end position="10"/>
    </location>
</feature>
<dbReference type="SUPFAM" id="SSF56784">
    <property type="entry name" value="HAD-like"/>
    <property type="match status" value="1"/>
</dbReference>
<sequence>MIRNLETTTHARPRTAPHPALRTPGTLPAVTETDFPTAREPARPPDNAGVLVLDPTRTTAAVFGAEALLTDASTLRAAAWKEVLDSFLIEYAHTTGRRRPAFDIAVDHPAYLLGRLGEEGAVDFLQGRGCRPDLAAGHLGPPPADVLRLLLARAERRFAELVQERGVGPRSGARDLLLDLRSHDVATAAVWTGYDGRQLLRCAGLGHLVDTCTDAEDARTHRLAGPPDPAMLLHTLSRLHAQPERTALIAVTPDDVLAGRRGRLAVVAALGHGERGRPSAAQSGVLVVPGLNAITVAPREETRAPTRT</sequence>
<dbReference type="Proteomes" id="UP000641932">
    <property type="component" value="Unassembled WGS sequence"/>
</dbReference>
<dbReference type="AlphaFoldDB" id="A0A917ZT77"/>
<feature type="region of interest" description="Disordered" evidence="1">
    <location>
        <begin position="1"/>
        <end position="28"/>
    </location>
</feature>
<dbReference type="Gene3D" id="3.40.50.1000">
    <property type="entry name" value="HAD superfamily/HAD-like"/>
    <property type="match status" value="1"/>
</dbReference>